<evidence type="ECO:0000256" key="1">
    <source>
        <dbReference type="SAM" id="MobiDB-lite"/>
    </source>
</evidence>
<organism evidence="2 3">
    <name type="scientific">Mycobacterium tuberculosis</name>
    <dbReference type="NCBI Taxonomy" id="1773"/>
    <lineage>
        <taxon>Bacteria</taxon>
        <taxon>Bacillati</taxon>
        <taxon>Actinomycetota</taxon>
        <taxon>Actinomycetes</taxon>
        <taxon>Mycobacteriales</taxon>
        <taxon>Mycobacteriaceae</taxon>
        <taxon>Mycobacterium</taxon>
        <taxon>Mycobacterium tuberculosis complex</taxon>
    </lineage>
</organism>
<protein>
    <submittedName>
        <fullName evidence="2">Uncharacterized protein</fullName>
    </submittedName>
</protein>
<dbReference type="AlphaFoldDB" id="A0A0U0T5I4"/>
<name>A0A0U0T5I4_MYCTX</name>
<feature type="region of interest" description="Disordered" evidence="1">
    <location>
        <begin position="1"/>
        <end position="44"/>
    </location>
</feature>
<proteinExistence type="predicted"/>
<evidence type="ECO:0000313" key="3">
    <source>
        <dbReference type="Proteomes" id="UP000038802"/>
    </source>
</evidence>
<dbReference type="EMBL" id="CSAE01001069">
    <property type="protein sequence ID" value="COX26891.1"/>
    <property type="molecule type" value="Genomic_DNA"/>
</dbReference>
<accession>A0A0U0T5I4</accession>
<evidence type="ECO:0000313" key="2">
    <source>
        <dbReference type="EMBL" id="COX26891.1"/>
    </source>
</evidence>
<gene>
    <name evidence="2" type="ORF">ERS007703_04996</name>
</gene>
<dbReference type="Proteomes" id="UP000038802">
    <property type="component" value="Unassembled WGS sequence"/>
</dbReference>
<reference evidence="3" key="1">
    <citation type="submission" date="2015-03" db="EMBL/GenBank/DDBJ databases">
        <authorList>
            <consortium name="Pathogen Informatics"/>
        </authorList>
    </citation>
    <scope>NUCLEOTIDE SEQUENCE [LARGE SCALE GENOMIC DNA]</scope>
    <source>
        <strain evidence="3">K00500041</strain>
    </source>
</reference>
<feature type="compositionally biased region" description="Polar residues" evidence="1">
    <location>
        <begin position="13"/>
        <end position="44"/>
    </location>
</feature>
<sequence length="44" mass="4453">MYSVDGGAGRASRSPTLAANSQSTVFASVSSDAPVTSCTRRTTT</sequence>